<dbReference type="AlphaFoldDB" id="A0A167MRU7"/>
<evidence type="ECO:0000313" key="2">
    <source>
        <dbReference type="EMBL" id="OAA54686.1"/>
    </source>
</evidence>
<evidence type="ECO:0000259" key="1">
    <source>
        <dbReference type="Pfam" id="PF01636"/>
    </source>
</evidence>
<reference evidence="2 3" key="1">
    <citation type="journal article" date="2016" name="Genome Biol. Evol.">
        <title>Divergent and convergent evolution of fungal pathogenicity.</title>
        <authorList>
            <person name="Shang Y."/>
            <person name="Xiao G."/>
            <person name="Zheng P."/>
            <person name="Cen K."/>
            <person name="Zhan S."/>
            <person name="Wang C."/>
        </authorList>
    </citation>
    <scope>NUCLEOTIDE SEQUENCE [LARGE SCALE GENOMIC DNA]</scope>
    <source>
        <strain evidence="2 3">ARSEF 2679</strain>
    </source>
</reference>
<proteinExistence type="predicted"/>
<dbReference type="Proteomes" id="UP000076744">
    <property type="component" value="Unassembled WGS sequence"/>
</dbReference>
<dbReference type="RefSeq" id="XP_018700972.1">
    <property type="nucleotide sequence ID" value="XM_018851890.1"/>
</dbReference>
<dbReference type="SUPFAM" id="SSF56112">
    <property type="entry name" value="Protein kinase-like (PK-like)"/>
    <property type="match status" value="1"/>
</dbReference>
<dbReference type="InterPro" id="IPR011009">
    <property type="entry name" value="Kinase-like_dom_sf"/>
</dbReference>
<organism evidence="2 3">
    <name type="scientific">Cordyceps fumosorosea (strain ARSEF 2679)</name>
    <name type="common">Isaria fumosorosea</name>
    <dbReference type="NCBI Taxonomy" id="1081104"/>
    <lineage>
        <taxon>Eukaryota</taxon>
        <taxon>Fungi</taxon>
        <taxon>Dikarya</taxon>
        <taxon>Ascomycota</taxon>
        <taxon>Pezizomycotina</taxon>
        <taxon>Sordariomycetes</taxon>
        <taxon>Hypocreomycetidae</taxon>
        <taxon>Hypocreales</taxon>
        <taxon>Cordycipitaceae</taxon>
        <taxon>Cordyceps</taxon>
    </lineage>
</organism>
<dbReference type="GeneID" id="30024579"/>
<keyword evidence="2" id="KW-0808">Transferase</keyword>
<dbReference type="EMBL" id="AZHB01000028">
    <property type="protein sequence ID" value="OAA54686.1"/>
    <property type="molecule type" value="Genomic_DNA"/>
</dbReference>
<gene>
    <name evidence="2" type="ORF">ISF_08287</name>
</gene>
<evidence type="ECO:0000313" key="3">
    <source>
        <dbReference type="Proteomes" id="UP000076744"/>
    </source>
</evidence>
<dbReference type="InterPro" id="IPR002575">
    <property type="entry name" value="Aminoglycoside_PTrfase"/>
</dbReference>
<dbReference type="OrthoDB" id="4187105at2759"/>
<accession>A0A167MRU7</accession>
<sequence length="302" mass="33635">MKSHSLVPKRVLDVFGINREAPLKALPGGSLVCYLAGADVVFRPSEDDAESEQIAQIITKLRGIMPAGAGYRVSRPIPVASCPTQFVCDGWTAWSFLSGQGRDTTVWSESLDACRAFHRDIVRIGLDKPEFLDRRLNRFRQADRVAWGETALEMLPKVTDQNVLSRIRRPLARLAELKRPFESPLSEQLVHGDIGGNILFESGGQPPGIIDMTFYWRPAGYAAAIMVADGLLWEKEGEKLVRMYGTDADSTQLLVRALLFRIVTWAIDLPVMSESSDRQWGERMLPLVDFDGAVDTVSKFVV</sequence>
<dbReference type="GO" id="GO:0016740">
    <property type="term" value="F:transferase activity"/>
    <property type="evidence" value="ECO:0007669"/>
    <property type="project" value="UniProtKB-KW"/>
</dbReference>
<name>A0A167MRU7_CORFA</name>
<dbReference type="STRING" id="1081104.A0A167MRU7"/>
<protein>
    <submittedName>
        <fullName evidence="2">Aminoglycoside phosphotransferase</fullName>
    </submittedName>
</protein>
<keyword evidence="3" id="KW-1185">Reference proteome</keyword>
<comment type="caution">
    <text evidence="2">The sequence shown here is derived from an EMBL/GenBank/DDBJ whole genome shotgun (WGS) entry which is preliminary data.</text>
</comment>
<dbReference type="Pfam" id="PF01636">
    <property type="entry name" value="APH"/>
    <property type="match status" value="1"/>
</dbReference>
<feature type="domain" description="Aminoglycoside phosphotransferase" evidence="1">
    <location>
        <begin position="40"/>
        <end position="213"/>
    </location>
</feature>